<evidence type="ECO:0000313" key="7">
    <source>
        <dbReference type="Proteomes" id="UP001237917"/>
    </source>
</evidence>
<dbReference type="Pfam" id="PF03446">
    <property type="entry name" value="NAD_binding_2"/>
    <property type="match status" value="1"/>
</dbReference>
<dbReference type="PRINTS" id="PR00076">
    <property type="entry name" value="6PGDHDRGNASE"/>
</dbReference>
<protein>
    <submittedName>
        <fullName evidence="6">NAD(P)-binding domain-containing protein</fullName>
    </submittedName>
</protein>
<accession>A0AAW6YRX8</accession>
<dbReference type="AlphaFoldDB" id="A0AAW6YRX8"/>
<dbReference type="Gene3D" id="1.10.1040.10">
    <property type="entry name" value="N-(1-d-carboxylethyl)-l-norvaline Dehydrogenase, domain 2"/>
    <property type="match status" value="1"/>
</dbReference>
<dbReference type="RefSeq" id="WP_285362515.1">
    <property type="nucleotide sequence ID" value="NZ_JASOPU010000101.1"/>
</dbReference>
<dbReference type="GO" id="GO:0050661">
    <property type="term" value="F:NADP binding"/>
    <property type="evidence" value="ECO:0007669"/>
    <property type="project" value="InterPro"/>
</dbReference>
<reference evidence="6" key="1">
    <citation type="submission" date="2023-05" db="EMBL/GenBank/DDBJ databases">
        <title>Cataloging the Phylogenetic Diversity of Human Bladder Bacteria.</title>
        <authorList>
            <person name="Du J."/>
        </authorList>
    </citation>
    <scope>NUCLEOTIDE SEQUENCE</scope>
    <source>
        <strain evidence="6">UMB0765</strain>
    </source>
</reference>
<dbReference type="SUPFAM" id="SSF51735">
    <property type="entry name" value="NAD(P)-binding Rossmann-fold domains"/>
    <property type="match status" value="1"/>
</dbReference>
<evidence type="ECO:0000313" key="6">
    <source>
        <dbReference type="EMBL" id="MDK7294056.1"/>
    </source>
</evidence>
<comment type="similarity">
    <text evidence="1">Belongs to the 6-phosphogluconate dehydrogenase family.</text>
</comment>
<dbReference type="InterPro" id="IPR008927">
    <property type="entry name" value="6-PGluconate_DH-like_C_sf"/>
</dbReference>
<dbReference type="InterPro" id="IPR036291">
    <property type="entry name" value="NAD(P)-bd_dom_sf"/>
</dbReference>
<feature type="domain" description="6-phosphogluconate dehydrogenase NADP-binding" evidence="5">
    <location>
        <begin position="2"/>
        <end position="88"/>
    </location>
</feature>
<evidence type="ECO:0000256" key="3">
    <source>
        <dbReference type="ARBA" id="ARBA00023064"/>
    </source>
</evidence>
<dbReference type="GO" id="GO:0004616">
    <property type="term" value="F:phosphogluconate dehydrogenase (decarboxylating) activity"/>
    <property type="evidence" value="ECO:0007669"/>
    <property type="project" value="InterPro"/>
</dbReference>
<dbReference type="InterPro" id="IPR006183">
    <property type="entry name" value="Pgluconate_DH"/>
</dbReference>
<feature type="non-terminal residue" evidence="6">
    <location>
        <position position="1"/>
    </location>
</feature>
<dbReference type="GO" id="GO:0019521">
    <property type="term" value="P:D-gluconate metabolic process"/>
    <property type="evidence" value="ECO:0007669"/>
    <property type="project" value="UniProtKB-KW"/>
</dbReference>
<dbReference type="Proteomes" id="UP001237917">
    <property type="component" value="Unassembled WGS sequence"/>
</dbReference>
<dbReference type="Pfam" id="PF00393">
    <property type="entry name" value="6PGD"/>
    <property type="match status" value="1"/>
</dbReference>
<organism evidence="6 7">
    <name type="scientific">Streptococcus pasteurianus</name>
    <dbReference type="NCBI Taxonomy" id="197614"/>
    <lineage>
        <taxon>Bacteria</taxon>
        <taxon>Bacillati</taxon>
        <taxon>Bacillota</taxon>
        <taxon>Bacilli</taxon>
        <taxon>Lactobacillales</taxon>
        <taxon>Streptococcaceae</taxon>
        <taxon>Streptococcus</taxon>
    </lineage>
</organism>
<feature type="non-terminal residue" evidence="6">
    <location>
        <position position="112"/>
    </location>
</feature>
<keyword evidence="2" id="KW-0560">Oxidoreductase</keyword>
<evidence type="ECO:0000256" key="1">
    <source>
        <dbReference type="ARBA" id="ARBA00008419"/>
    </source>
</evidence>
<evidence type="ECO:0000259" key="4">
    <source>
        <dbReference type="Pfam" id="PF00393"/>
    </source>
</evidence>
<feature type="domain" description="6-phosphogluconate dehydrogenase C-terminal" evidence="4">
    <location>
        <begin position="93"/>
        <end position="112"/>
    </location>
</feature>
<sequence>LTELLEPGDIVIDGGNSNFNDTNRRFKKLEEKGIHFIGMGVSGGEEGALNGPALMPGGDKEAYDKVSPILESIAAKTEEGVPCVAYIGPEASGHYVKMVHNGMEYGIMQIIC</sequence>
<dbReference type="PANTHER" id="PTHR11811">
    <property type="entry name" value="6-PHOSPHOGLUCONATE DEHYDROGENASE"/>
    <property type="match status" value="1"/>
</dbReference>
<evidence type="ECO:0000256" key="2">
    <source>
        <dbReference type="ARBA" id="ARBA00023002"/>
    </source>
</evidence>
<keyword evidence="3" id="KW-0311">Gluconate utilization</keyword>
<gene>
    <name evidence="6" type="ORF">QP487_11615</name>
</gene>
<dbReference type="SUPFAM" id="SSF48179">
    <property type="entry name" value="6-phosphogluconate dehydrogenase C-terminal domain-like"/>
    <property type="match status" value="1"/>
</dbReference>
<evidence type="ECO:0000259" key="5">
    <source>
        <dbReference type="Pfam" id="PF03446"/>
    </source>
</evidence>
<comment type="caution">
    <text evidence="6">The sequence shown here is derived from an EMBL/GenBank/DDBJ whole genome shotgun (WGS) entry which is preliminary data.</text>
</comment>
<proteinExistence type="inferred from homology"/>
<name>A0AAW6YRX8_9STRE</name>
<dbReference type="Gene3D" id="3.40.50.720">
    <property type="entry name" value="NAD(P)-binding Rossmann-like Domain"/>
    <property type="match status" value="1"/>
</dbReference>
<dbReference type="InterPro" id="IPR013328">
    <property type="entry name" value="6PGD_dom2"/>
</dbReference>
<dbReference type="InterPro" id="IPR006115">
    <property type="entry name" value="6PGDH_NADP-bd"/>
</dbReference>
<dbReference type="InterPro" id="IPR006114">
    <property type="entry name" value="6PGDH_C"/>
</dbReference>
<dbReference type="GO" id="GO:0006098">
    <property type="term" value="P:pentose-phosphate shunt"/>
    <property type="evidence" value="ECO:0007669"/>
    <property type="project" value="InterPro"/>
</dbReference>
<dbReference type="EMBL" id="JASOPU010000101">
    <property type="protein sequence ID" value="MDK7294056.1"/>
    <property type="molecule type" value="Genomic_DNA"/>
</dbReference>